<evidence type="ECO:0000313" key="1">
    <source>
        <dbReference type="EMBL" id="TFK69003.1"/>
    </source>
</evidence>
<accession>A0ACD3ASS0</accession>
<sequence>MASDDNETTQKTSRTRPGNRTKRPGDADRPRSKRTHEEVEEERQVAAAQREEEAKAKAKAKKKVVHIQTSLEEEKDILDQIRTNPFRPTSGVQKTPRKSSNPQKDKASAPKVAEKTATSSAAAGSRPKIMSDDPSEDELNVDRSSRPSGGDEGDGLEGRAEAPLPSPTESRKRKDGPLEDSEKGGNEKPPKNSTKKPKLTSHLQVSGIHPDWEKKKRLAVVSPPEPETETTTATSNTGASLCAGGIVGEDEEADDVERQVYVKKSSVAGRVKPAKSSTPFDQTKVPFTINRPPPPQPKSQRAARGGAKKWKLTNLPDNVNQDNFTKILTPLARAKLGTISPWASLTTKDVQKLVDKVFGKDPRFVVDAEGVWFGLVGYRTATWRNGFSKAASDSVKHLLDQHDKTLNTKDRIKSFINGCLEEVTAANENQIRTLAFHWRVLKDGKKKGFFQNPLIIRTFAIAHLATLNPKDVDEPEADSDGKKRWPMGALILAAQSVEHALNAWTTGTLITKQGPAGFFSSDNYGDHTKRQTDPQTGRAITVNINRATCYIPTIKNFKDEHWEKIYEGAKEFFEQKNHDEDDDDGAEVGTEPKEIVMVDDDCSSDEAPALSDDPEAVRGSASPSPSPSASALSSARGAGGTSKRDDAGSPDLEENES</sequence>
<protein>
    <submittedName>
        <fullName evidence="1">Uncharacterized protein</fullName>
    </submittedName>
</protein>
<dbReference type="EMBL" id="ML208339">
    <property type="protein sequence ID" value="TFK69003.1"/>
    <property type="molecule type" value="Genomic_DNA"/>
</dbReference>
<keyword evidence="2" id="KW-1185">Reference proteome</keyword>
<proteinExistence type="predicted"/>
<reference evidence="1 2" key="1">
    <citation type="journal article" date="2019" name="Nat. Ecol. Evol.">
        <title>Megaphylogeny resolves global patterns of mushroom evolution.</title>
        <authorList>
            <person name="Varga T."/>
            <person name="Krizsan K."/>
            <person name="Foldi C."/>
            <person name="Dima B."/>
            <person name="Sanchez-Garcia M."/>
            <person name="Sanchez-Ramirez S."/>
            <person name="Szollosi G.J."/>
            <person name="Szarkandi J.G."/>
            <person name="Papp V."/>
            <person name="Albert L."/>
            <person name="Andreopoulos W."/>
            <person name="Angelini C."/>
            <person name="Antonin V."/>
            <person name="Barry K.W."/>
            <person name="Bougher N.L."/>
            <person name="Buchanan P."/>
            <person name="Buyck B."/>
            <person name="Bense V."/>
            <person name="Catcheside P."/>
            <person name="Chovatia M."/>
            <person name="Cooper J."/>
            <person name="Damon W."/>
            <person name="Desjardin D."/>
            <person name="Finy P."/>
            <person name="Geml J."/>
            <person name="Haridas S."/>
            <person name="Hughes K."/>
            <person name="Justo A."/>
            <person name="Karasinski D."/>
            <person name="Kautmanova I."/>
            <person name="Kiss B."/>
            <person name="Kocsube S."/>
            <person name="Kotiranta H."/>
            <person name="LaButti K.M."/>
            <person name="Lechner B.E."/>
            <person name="Liimatainen K."/>
            <person name="Lipzen A."/>
            <person name="Lukacs Z."/>
            <person name="Mihaltcheva S."/>
            <person name="Morgado L.N."/>
            <person name="Niskanen T."/>
            <person name="Noordeloos M.E."/>
            <person name="Ohm R.A."/>
            <person name="Ortiz-Santana B."/>
            <person name="Ovrebo C."/>
            <person name="Racz N."/>
            <person name="Riley R."/>
            <person name="Savchenko A."/>
            <person name="Shiryaev A."/>
            <person name="Soop K."/>
            <person name="Spirin V."/>
            <person name="Szebenyi C."/>
            <person name="Tomsovsky M."/>
            <person name="Tulloss R.E."/>
            <person name="Uehling J."/>
            <person name="Grigoriev I.V."/>
            <person name="Vagvolgyi C."/>
            <person name="Papp T."/>
            <person name="Martin F.M."/>
            <person name="Miettinen O."/>
            <person name="Hibbett D.S."/>
            <person name="Nagy L.G."/>
        </authorList>
    </citation>
    <scope>NUCLEOTIDE SEQUENCE [LARGE SCALE GENOMIC DNA]</scope>
    <source>
        <strain evidence="1 2">NL-1719</strain>
    </source>
</reference>
<evidence type="ECO:0000313" key="2">
    <source>
        <dbReference type="Proteomes" id="UP000308600"/>
    </source>
</evidence>
<organism evidence="1 2">
    <name type="scientific">Pluteus cervinus</name>
    <dbReference type="NCBI Taxonomy" id="181527"/>
    <lineage>
        <taxon>Eukaryota</taxon>
        <taxon>Fungi</taxon>
        <taxon>Dikarya</taxon>
        <taxon>Basidiomycota</taxon>
        <taxon>Agaricomycotina</taxon>
        <taxon>Agaricomycetes</taxon>
        <taxon>Agaricomycetidae</taxon>
        <taxon>Agaricales</taxon>
        <taxon>Pluteineae</taxon>
        <taxon>Pluteaceae</taxon>
        <taxon>Pluteus</taxon>
    </lineage>
</organism>
<name>A0ACD3ASS0_9AGAR</name>
<gene>
    <name evidence="1" type="ORF">BDN72DRAFT_959847</name>
</gene>
<dbReference type="Proteomes" id="UP000308600">
    <property type="component" value="Unassembled WGS sequence"/>
</dbReference>